<protein>
    <submittedName>
        <fullName evidence="1">Uncharacterized protein</fullName>
    </submittedName>
</protein>
<name>A0A015JMT5_RHIIW</name>
<dbReference type="PANTHER" id="PTHR15396:SF1">
    <property type="entry name" value="RIBONUCLEASE P PROTEIN SUBUNIT P40"/>
    <property type="match status" value="1"/>
</dbReference>
<keyword evidence="2" id="KW-1185">Reference proteome</keyword>
<dbReference type="EMBL" id="JEMT01027768">
    <property type="protein sequence ID" value="EXX56254.1"/>
    <property type="molecule type" value="Genomic_DNA"/>
</dbReference>
<dbReference type="Pfam" id="PF08584">
    <property type="entry name" value="Ribonuc_P_40"/>
    <property type="match status" value="1"/>
</dbReference>
<dbReference type="GO" id="GO:0000172">
    <property type="term" value="C:ribonuclease MRP complex"/>
    <property type="evidence" value="ECO:0007669"/>
    <property type="project" value="TreeGrafter"/>
</dbReference>
<evidence type="ECO:0000313" key="1">
    <source>
        <dbReference type="EMBL" id="EXX56254.1"/>
    </source>
</evidence>
<dbReference type="HOGENOM" id="CLU_065211_1_0_1"/>
<dbReference type="GO" id="GO:0030681">
    <property type="term" value="C:multimeric ribonuclease P complex"/>
    <property type="evidence" value="ECO:0007669"/>
    <property type="project" value="TreeGrafter"/>
</dbReference>
<evidence type="ECO:0000313" key="2">
    <source>
        <dbReference type="Proteomes" id="UP000022910"/>
    </source>
</evidence>
<dbReference type="PANTHER" id="PTHR15396">
    <property type="entry name" value="RIBONUCLEASE P PROTEIN SUBUNIT P40"/>
    <property type="match status" value="1"/>
</dbReference>
<dbReference type="OrthoDB" id="63112at2759"/>
<sequence>MSIFISEPVKSKLYISHSSITLKKSRHEQIILDHPFNNNLDIFFPSIINSKKITSLFNNEFFYYKVDLPLSWFIERDFIRDYVKSGCVVALSLTEGIDIANVIALDSLGTLILNLTKDTYEELGLDGKSTKFGPDKQRFVVQIDLKEKSLIPGKKGYERIKWCFNNTLTKKFTFLISFVKSGTKKSSEIDFPSLFNAEKILGKFDFNNTFDNILIPDLNMIKNISNEFQWRLDAVEIYDWIGLASIQAQRIKSHDQVDPFISVYKPPEPYSNGNGSFIKYTGFIPSLTIKELFDSVSNFLREDASNNIPWAIINVWGFKDSPISWNKHEHGYFMNGENNYSFIVYNDGTYILYQALGTYDTYS</sequence>
<accession>A0A015JMT5</accession>
<dbReference type="GO" id="GO:0000447">
    <property type="term" value="P:endonucleolytic cleavage in ITS1 to separate SSU-rRNA from 5.8S rRNA and LSU-rRNA from tricistronic rRNA transcript (SSU-rRNA, 5.8S rRNA, LSU-rRNA)"/>
    <property type="evidence" value="ECO:0007669"/>
    <property type="project" value="TreeGrafter"/>
</dbReference>
<dbReference type="SMR" id="A0A015JMT5"/>
<comment type="caution">
    <text evidence="1">The sequence shown here is derived from an EMBL/GenBank/DDBJ whole genome shotgun (WGS) entry which is preliminary data.</text>
</comment>
<organism evidence="1 2">
    <name type="scientific">Rhizophagus irregularis (strain DAOM 197198w)</name>
    <name type="common">Glomus intraradices</name>
    <dbReference type="NCBI Taxonomy" id="1432141"/>
    <lineage>
        <taxon>Eukaryota</taxon>
        <taxon>Fungi</taxon>
        <taxon>Fungi incertae sedis</taxon>
        <taxon>Mucoromycota</taxon>
        <taxon>Glomeromycotina</taxon>
        <taxon>Glomeromycetes</taxon>
        <taxon>Glomerales</taxon>
        <taxon>Glomeraceae</taxon>
        <taxon>Rhizophagus</taxon>
    </lineage>
</organism>
<dbReference type="OMA" id="HAYNCRV"/>
<dbReference type="InterPro" id="IPR013893">
    <property type="entry name" value="RNase_P_Rpp40"/>
</dbReference>
<dbReference type="AlphaFoldDB" id="A0A015JMT5"/>
<dbReference type="GO" id="GO:0001682">
    <property type="term" value="P:tRNA 5'-leader removal"/>
    <property type="evidence" value="ECO:0007669"/>
    <property type="project" value="InterPro"/>
</dbReference>
<proteinExistence type="predicted"/>
<dbReference type="Proteomes" id="UP000022910">
    <property type="component" value="Unassembled WGS sequence"/>
</dbReference>
<gene>
    <name evidence="1" type="ORF">RirG_217610</name>
</gene>
<reference evidence="1 2" key="1">
    <citation type="submission" date="2014-02" db="EMBL/GenBank/DDBJ databases">
        <title>Single nucleus genome sequencing reveals high similarity among nuclei of an endomycorrhizal fungus.</title>
        <authorList>
            <person name="Lin K."/>
            <person name="Geurts R."/>
            <person name="Zhang Z."/>
            <person name="Limpens E."/>
            <person name="Saunders D.G."/>
            <person name="Mu D."/>
            <person name="Pang E."/>
            <person name="Cao H."/>
            <person name="Cha H."/>
            <person name="Lin T."/>
            <person name="Zhou Q."/>
            <person name="Shang Y."/>
            <person name="Li Y."/>
            <person name="Ivanov S."/>
            <person name="Sharma T."/>
            <person name="Velzen R.V."/>
            <person name="Ruijter N.D."/>
            <person name="Aanen D.K."/>
            <person name="Win J."/>
            <person name="Kamoun S."/>
            <person name="Bisseling T."/>
            <person name="Huang S."/>
        </authorList>
    </citation>
    <scope>NUCLEOTIDE SEQUENCE [LARGE SCALE GENOMIC DNA]</scope>
    <source>
        <strain evidence="2">DAOM197198w</strain>
    </source>
</reference>
<dbReference type="GO" id="GO:0000171">
    <property type="term" value="F:ribonuclease MRP activity"/>
    <property type="evidence" value="ECO:0007669"/>
    <property type="project" value="TreeGrafter"/>
</dbReference>
<dbReference type="STRING" id="1432141.A0A015JMT5"/>
<dbReference type="GO" id="GO:0004526">
    <property type="term" value="F:ribonuclease P activity"/>
    <property type="evidence" value="ECO:0007669"/>
    <property type="project" value="TreeGrafter"/>
</dbReference>